<dbReference type="SFLD" id="SFLDG01140">
    <property type="entry name" value="C2.B:_Phosphomannomutase_and_P"/>
    <property type="match status" value="1"/>
</dbReference>
<dbReference type="KEGG" id="seri:SERIO_v1c09260"/>
<dbReference type="RefSeq" id="WP_047791684.1">
    <property type="nucleotide sequence ID" value="NZ_CP011856.1"/>
</dbReference>
<proteinExistence type="predicted"/>
<dbReference type="GO" id="GO:0005829">
    <property type="term" value="C:cytosol"/>
    <property type="evidence" value="ECO:0007669"/>
    <property type="project" value="TreeGrafter"/>
</dbReference>
<keyword evidence="1" id="KW-0378">Hydrolase</keyword>
<accession>A0A0H3XKN1</accession>
<dbReference type="GO" id="GO:0016791">
    <property type="term" value="F:phosphatase activity"/>
    <property type="evidence" value="ECO:0007669"/>
    <property type="project" value="UniProtKB-ARBA"/>
</dbReference>
<dbReference type="PATRIC" id="fig|743698.3.peg.935"/>
<dbReference type="InterPro" id="IPR023214">
    <property type="entry name" value="HAD_sf"/>
</dbReference>
<dbReference type="Gene3D" id="3.30.1240.10">
    <property type="match status" value="1"/>
</dbReference>
<sequence length="268" mass="29882">MSNIKLIALDMDGTACVFQKGIVEGNIQPIISAQEKGVRVIFATGRPVIISLPEAYKVKMDQYNEYFIGFNGACIYDIANQKIVHTQTINNEHLQLLFKLADKYDVDLWCYTDNLDEVIVNFDALGTHNLECNFFTGKYYQYRELPKITQESYKCLAMNVKETDQFVKEVRLHGIEVAIDAAGTAEINAPGISKYVALEWVAKKLDIDNSEIMAIGDSMNDYTMIKNVGLGIAMGDAQQPLKDVAKDITDIAANAGVAKMINKYVLNS</sequence>
<dbReference type="AlphaFoldDB" id="A0A0H3XKN1"/>
<evidence type="ECO:0000313" key="2">
    <source>
        <dbReference type="Proteomes" id="UP000035661"/>
    </source>
</evidence>
<protein>
    <submittedName>
        <fullName evidence="1">HAD family hydrolase</fullName>
    </submittedName>
</protein>
<dbReference type="Pfam" id="PF08282">
    <property type="entry name" value="Hydrolase_3"/>
    <property type="match status" value="1"/>
</dbReference>
<dbReference type="InterPro" id="IPR036412">
    <property type="entry name" value="HAD-like_sf"/>
</dbReference>
<dbReference type="InterPro" id="IPR006379">
    <property type="entry name" value="HAD-SF_hydro_IIB"/>
</dbReference>
<dbReference type="SUPFAM" id="SSF56784">
    <property type="entry name" value="HAD-like"/>
    <property type="match status" value="1"/>
</dbReference>
<evidence type="ECO:0000313" key="1">
    <source>
        <dbReference type="EMBL" id="AKM54486.1"/>
    </source>
</evidence>
<dbReference type="NCBIfam" id="TIGR01484">
    <property type="entry name" value="HAD-SF-IIB"/>
    <property type="match status" value="1"/>
</dbReference>
<dbReference type="Proteomes" id="UP000035661">
    <property type="component" value="Chromosome"/>
</dbReference>
<dbReference type="GO" id="GO:0000287">
    <property type="term" value="F:magnesium ion binding"/>
    <property type="evidence" value="ECO:0007669"/>
    <property type="project" value="TreeGrafter"/>
</dbReference>
<name>A0A0H3XKN1_9MOLU</name>
<dbReference type="PANTHER" id="PTHR10000:SF8">
    <property type="entry name" value="HAD SUPERFAMILY HYDROLASE-LIKE, TYPE 3"/>
    <property type="match status" value="1"/>
</dbReference>
<reference evidence="1 2" key="1">
    <citation type="journal article" date="2015" name="Genome Biol. Evol.">
        <title>Found and Lost: The Fates of Horizontally Acquired Genes in Arthropod-Symbiotic Spiroplasma.</title>
        <authorList>
            <person name="Lo W.S."/>
            <person name="Gasparich G.E."/>
            <person name="Kuo C.H."/>
        </authorList>
    </citation>
    <scope>NUCLEOTIDE SEQUENCE [LARGE SCALE GENOMIC DNA]</scope>
    <source>
        <strain evidence="2">TDA-040725-5</strain>
    </source>
</reference>
<dbReference type="STRING" id="315358.SERIO_v1c09260"/>
<dbReference type="InterPro" id="IPR000150">
    <property type="entry name" value="Cof"/>
</dbReference>
<dbReference type="SFLD" id="SFLDS00003">
    <property type="entry name" value="Haloacid_Dehalogenase"/>
    <property type="match status" value="1"/>
</dbReference>
<keyword evidence="2" id="KW-1185">Reference proteome</keyword>
<dbReference type="NCBIfam" id="TIGR00099">
    <property type="entry name" value="Cof-subfamily"/>
    <property type="match status" value="1"/>
</dbReference>
<dbReference type="PROSITE" id="PS01229">
    <property type="entry name" value="COF_2"/>
    <property type="match status" value="1"/>
</dbReference>
<reference evidence="2" key="2">
    <citation type="submission" date="2015-06" db="EMBL/GenBank/DDBJ databases">
        <title>Complete genome sequence of Spiroplasma eriocheiris TDA-040725-5 (DSM 21848).</title>
        <authorList>
            <person name="Lo W.-S."/>
            <person name="Kuo C.-H."/>
        </authorList>
    </citation>
    <scope>NUCLEOTIDE SEQUENCE [LARGE SCALE GENOMIC DNA]</scope>
    <source>
        <strain evidence="2">TDA-040725-5</strain>
    </source>
</reference>
<dbReference type="EMBL" id="CP011856">
    <property type="protein sequence ID" value="AKM54486.1"/>
    <property type="molecule type" value="Genomic_DNA"/>
</dbReference>
<gene>
    <name evidence="1" type="ORF">SERIO_v1c09260</name>
</gene>
<dbReference type="PANTHER" id="PTHR10000">
    <property type="entry name" value="PHOSPHOSERINE PHOSPHATASE"/>
    <property type="match status" value="1"/>
</dbReference>
<organism evidence="1 2">
    <name type="scientific">Spiroplasma eriocheiris</name>
    <dbReference type="NCBI Taxonomy" id="315358"/>
    <lineage>
        <taxon>Bacteria</taxon>
        <taxon>Bacillati</taxon>
        <taxon>Mycoplasmatota</taxon>
        <taxon>Mollicutes</taxon>
        <taxon>Entomoplasmatales</taxon>
        <taxon>Spiroplasmataceae</taxon>
        <taxon>Spiroplasma</taxon>
    </lineage>
</organism>
<dbReference type="Gene3D" id="3.40.50.1000">
    <property type="entry name" value="HAD superfamily/HAD-like"/>
    <property type="match status" value="1"/>
</dbReference>